<organism evidence="8 9">
    <name type="scientific">Desulfotruncus arcticus DSM 17038</name>
    <dbReference type="NCBI Taxonomy" id="1121424"/>
    <lineage>
        <taxon>Bacteria</taxon>
        <taxon>Bacillati</taxon>
        <taxon>Bacillota</taxon>
        <taxon>Clostridia</taxon>
        <taxon>Eubacteriales</taxon>
        <taxon>Desulfallaceae</taxon>
        <taxon>Desulfotruncus</taxon>
    </lineage>
</organism>
<evidence type="ECO:0008006" key="10">
    <source>
        <dbReference type="Google" id="ProtNLM"/>
    </source>
</evidence>
<dbReference type="OrthoDB" id="1785804at2"/>
<comment type="subcellular location">
    <subcellularLocation>
        <location evidence="1">Cell outer membrane</location>
    </subcellularLocation>
</comment>
<keyword evidence="2" id="KW-1134">Transmembrane beta strand</keyword>
<feature type="coiled-coil region" evidence="6">
    <location>
        <begin position="202"/>
        <end position="229"/>
    </location>
</feature>
<dbReference type="Gene3D" id="1.20.1600.10">
    <property type="entry name" value="Outer membrane efflux proteins (OEP)"/>
    <property type="match status" value="2"/>
</dbReference>
<evidence type="ECO:0000256" key="4">
    <source>
        <dbReference type="ARBA" id="ARBA00023136"/>
    </source>
</evidence>
<evidence type="ECO:0000313" key="8">
    <source>
        <dbReference type="EMBL" id="SFF93077.1"/>
    </source>
</evidence>
<feature type="coiled-coil region" evidence="6">
    <location>
        <begin position="125"/>
        <end position="152"/>
    </location>
</feature>
<dbReference type="PANTHER" id="PTHR30026">
    <property type="entry name" value="OUTER MEMBRANE PROTEIN TOLC"/>
    <property type="match status" value="1"/>
</dbReference>
<keyword evidence="7" id="KW-0732">Signal</keyword>
<dbReference type="STRING" id="341036.SAMN05660649_00056"/>
<keyword evidence="5" id="KW-0998">Cell outer membrane</keyword>
<dbReference type="GO" id="GO:1990281">
    <property type="term" value="C:efflux pump complex"/>
    <property type="evidence" value="ECO:0007669"/>
    <property type="project" value="TreeGrafter"/>
</dbReference>
<dbReference type="GO" id="GO:0015288">
    <property type="term" value="F:porin activity"/>
    <property type="evidence" value="ECO:0007669"/>
    <property type="project" value="TreeGrafter"/>
</dbReference>
<name>A0A1I2MUC1_9FIRM</name>
<evidence type="ECO:0000256" key="6">
    <source>
        <dbReference type="SAM" id="Coils"/>
    </source>
</evidence>
<keyword evidence="4" id="KW-0472">Membrane</keyword>
<dbReference type="AlphaFoldDB" id="A0A1I2MUC1"/>
<keyword evidence="6" id="KW-0175">Coiled coil</keyword>
<evidence type="ECO:0000256" key="1">
    <source>
        <dbReference type="ARBA" id="ARBA00004442"/>
    </source>
</evidence>
<evidence type="ECO:0000256" key="5">
    <source>
        <dbReference type="ARBA" id="ARBA00023237"/>
    </source>
</evidence>
<evidence type="ECO:0000313" key="9">
    <source>
        <dbReference type="Proteomes" id="UP000199337"/>
    </source>
</evidence>
<reference evidence="9" key="1">
    <citation type="submission" date="2016-10" db="EMBL/GenBank/DDBJ databases">
        <authorList>
            <person name="Varghese N."/>
            <person name="Submissions S."/>
        </authorList>
    </citation>
    <scope>NUCLEOTIDE SEQUENCE [LARGE SCALE GENOMIC DNA]</scope>
    <source>
        <strain evidence="9">DSM 17038</strain>
    </source>
</reference>
<dbReference type="Proteomes" id="UP000199337">
    <property type="component" value="Unassembled WGS sequence"/>
</dbReference>
<protein>
    <recommendedName>
        <fullName evidence="10">Outer membrane efflux protein</fullName>
    </recommendedName>
</protein>
<evidence type="ECO:0000256" key="7">
    <source>
        <dbReference type="SAM" id="SignalP"/>
    </source>
</evidence>
<dbReference type="InterPro" id="IPR051906">
    <property type="entry name" value="TolC-like"/>
</dbReference>
<sequence length="401" mass="46398">MRWKFIVLMTLFFTLGSFSGAFAADDSITLDQAKKLANENSRSYVKYQNDADKAKYQLNQSKNQLNEAERENERLISQYNDLEEQLNEELNNNDPDNPPDADEINKIQEEMSSKMDNAVQQAKSVQTLLNNKNDAEDNYDDSIKAAEKYQKQLEYQVEQQYTTILIQEENLQALNKEYAIDLNLFESEKAKMQLGSSNQANVNKMSSDAESLNKQIIDLNNLIKALKGNLNDIMGRDYDDNLTLVAFDVPEEFELPEYDALLSKATQNYDTLSVIKRTIDNNEDDLDDTDDYNQRSLIRLDIKEKELQLEDEKFNLKDSINNLISDFKIKQEDYKLSLINLEDAQNSYEWDKKRYELGQISKLDLLQSELNYLNSKNKNVSAGYAFYLAYNSIELAENGIF</sequence>
<dbReference type="GO" id="GO:0009279">
    <property type="term" value="C:cell outer membrane"/>
    <property type="evidence" value="ECO:0007669"/>
    <property type="project" value="UniProtKB-SubCell"/>
</dbReference>
<keyword evidence="3" id="KW-0812">Transmembrane</keyword>
<feature type="coiled-coil region" evidence="6">
    <location>
        <begin position="44"/>
        <end position="92"/>
    </location>
</feature>
<evidence type="ECO:0000256" key="2">
    <source>
        <dbReference type="ARBA" id="ARBA00022452"/>
    </source>
</evidence>
<proteinExistence type="predicted"/>
<dbReference type="SUPFAM" id="SSF56954">
    <property type="entry name" value="Outer membrane efflux proteins (OEP)"/>
    <property type="match status" value="1"/>
</dbReference>
<evidence type="ECO:0000256" key="3">
    <source>
        <dbReference type="ARBA" id="ARBA00022692"/>
    </source>
</evidence>
<gene>
    <name evidence="8" type="ORF">SAMN05660649_00056</name>
</gene>
<dbReference type="GO" id="GO:0015562">
    <property type="term" value="F:efflux transmembrane transporter activity"/>
    <property type="evidence" value="ECO:0007669"/>
    <property type="project" value="InterPro"/>
</dbReference>
<accession>A0A1I2MUC1</accession>
<feature type="chain" id="PRO_5011532376" description="Outer membrane efflux protein" evidence="7">
    <location>
        <begin position="24"/>
        <end position="401"/>
    </location>
</feature>
<dbReference type="EMBL" id="FOOX01000001">
    <property type="protein sequence ID" value="SFF93077.1"/>
    <property type="molecule type" value="Genomic_DNA"/>
</dbReference>
<dbReference type="PANTHER" id="PTHR30026:SF20">
    <property type="entry name" value="OUTER MEMBRANE PROTEIN TOLC"/>
    <property type="match status" value="1"/>
</dbReference>
<feature type="signal peptide" evidence="7">
    <location>
        <begin position="1"/>
        <end position="23"/>
    </location>
</feature>
<keyword evidence="9" id="KW-1185">Reference proteome</keyword>